<dbReference type="Proteomes" id="UP000645217">
    <property type="component" value="Unassembled WGS sequence"/>
</dbReference>
<evidence type="ECO:0000256" key="4">
    <source>
        <dbReference type="SAM" id="MobiDB-lite"/>
    </source>
</evidence>
<protein>
    <recommendedName>
        <fullName evidence="5">Carrier domain-containing protein</fullName>
    </recommendedName>
</protein>
<dbReference type="FunFam" id="3.40.50.980:FF:000001">
    <property type="entry name" value="Non-ribosomal peptide synthetase"/>
    <property type="match status" value="1"/>
</dbReference>
<dbReference type="InterPro" id="IPR006162">
    <property type="entry name" value="Ppantetheine_attach_site"/>
</dbReference>
<name>A0A917VHH1_9ACTN</name>
<feature type="region of interest" description="Disordered" evidence="4">
    <location>
        <begin position="594"/>
        <end position="617"/>
    </location>
</feature>
<dbReference type="Gene3D" id="2.30.38.10">
    <property type="entry name" value="Luciferase, Domain 3"/>
    <property type="match status" value="1"/>
</dbReference>
<dbReference type="SMART" id="SM00823">
    <property type="entry name" value="PKS_PP"/>
    <property type="match status" value="1"/>
</dbReference>
<accession>A0A917VHH1</accession>
<feature type="domain" description="Carrier" evidence="5">
    <location>
        <begin position="519"/>
        <end position="593"/>
    </location>
</feature>
<evidence type="ECO:0000313" key="6">
    <source>
        <dbReference type="EMBL" id="GGK78169.1"/>
    </source>
</evidence>
<dbReference type="Pfam" id="PF00501">
    <property type="entry name" value="AMP-binding"/>
    <property type="match status" value="1"/>
</dbReference>
<dbReference type="PROSITE" id="PS00455">
    <property type="entry name" value="AMP_BINDING"/>
    <property type="match status" value="1"/>
</dbReference>
<dbReference type="FunFam" id="3.40.50.12780:FF:000012">
    <property type="entry name" value="Non-ribosomal peptide synthetase"/>
    <property type="match status" value="1"/>
</dbReference>
<dbReference type="AlphaFoldDB" id="A0A917VHH1"/>
<dbReference type="EMBL" id="BMNT01000009">
    <property type="protein sequence ID" value="GGK78169.1"/>
    <property type="molecule type" value="Genomic_DNA"/>
</dbReference>
<organism evidence="6 7">
    <name type="scientific">Sphaerisporangium melleum</name>
    <dbReference type="NCBI Taxonomy" id="321316"/>
    <lineage>
        <taxon>Bacteria</taxon>
        <taxon>Bacillati</taxon>
        <taxon>Actinomycetota</taxon>
        <taxon>Actinomycetes</taxon>
        <taxon>Streptosporangiales</taxon>
        <taxon>Streptosporangiaceae</taxon>
        <taxon>Sphaerisporangium</taxon>
    </lineage>
</organism>
<dbReference type="GO" id="GO:0043041">
    <property type="term" value="P:amino acid activation for nonribosomal peptide biosynthetic process"/>
    <property type="evidence" value="ECO:0007669"/>
    <property type="project" value="TreeGrafter"/>
</dbReference>
<reference evidence="6" key="1">
    <citation type="journal article" date="2014" name="Int. J. Syst. Evol. Microbiol.">
        <title>Complete genome sequence of Corynebacterium casei LMG S-19264T (=DSM 44701T), isolated from a smear-ripened cheese.</title>
        <authorList>
            <consortium name="US DOE Joint Genome Institute (JGI-PGF)"/>
            <person name="Walter F."/>
            <person name="Albersmeier A."/>
            <person name="Kalinowski J."/>
            <person name="Ruckert C."/>
        </authorList>
    </citation>
    <scope>NUCLEOTIDE SEQUENCE</scope>
    <source>
        <strain evidence="6">JCM 13064</strain>
    </source>
</reference>
<sequence length="617" mass="65826">MTEDARVHDLVRWWARSAPAAPAVSSGGETLTYAELDELSDRLAGSLRARGVGPDDRVGIVMARSPRLVVAMLGVLKAGGAYVPVDVAYPAERRDFLLRDSAAATVLTDAERAGDLAAGTPGERDGGAAPDVLTYEEALAGEPAGESGPGAGPGNLAYIVYTSGSTGVPKGVMVQHADVVRLIGDPRLDVRPGEVVAQLAPFSFDASVFEIWSALCRGGRVALLDNPQQSAAGLGEQLREVEPDWMFLTSGLFQVLVDQDPQALSHVGTLITGGDVLSPQAVRASAAVTRRRTYAAYGPTETTVFASLHPVDPAAPEPERVPIGAPLHGMTLRVLDERLRPVPPGTVGELYVSGYGVARGYLDRPGITAERFLADPFAAGGARMYRTGDLARELPGGEFDFHGRVDRQVKIRGYRVELGEIEAVLNSHPLVSSGAAEVFDDGPDLKRLAAFVVPAEGAKVTTGDLYRYLGERLPAYMQPLGMIILADMPRDPNGKTDRRALPYPWKRRADLGLEEEYAEPRTPLERTMATVWTEVLGLDTIGVDDNFFQLGGDSLRSVMLLKRLQDQNVKVLADDLFDYQTIAELSAAVEAAGRAEGGPEEPAWPAGAVTGSATTTR</sequence>
<evidence type="ECO:0000256" key="1">
    <source>
        <dbReference type="ARBA" id="ARBA00001957"/>
    </source>
</evidence>
<dbReference type="Pfam" id="PF00550">
    <property type="entry name" value="PP-binding"/>
    <property type="match status" value="1"/>
</dbReference>
<proteinExistence type="predicted"/>
<dbReference type="PANTHER" id="PTHR45527">
    <property type="entry name" value="NONRIBOSOMAL PEPTIDE SYNTHETASE"/>
    <property type="match status" value="1"/>
</dbReference>
<comment type="cofactor">
    <cofactor evidence="1">
        <name>pantetheine 4'-phosphate</name>
        <dbReference type="ChEBI" id="CHEBI:47942"/>
    </cofactor>
</comment>
<dbReference type="CDD" id="cd12117">
    <property type="entry name" value="A_NRPS_Srf_like"/>
    <property type="match status" value="1"/>
</dbReference>
<dbReference type="Pfam" id="PF13193">
    <property type="entry name" value="AMP-binding_C"/>
    <property type="match status" value="1"/>
</dbReference>
<reference evidence="6" key="2">
    <citation type="submission" date="2020-09" db="EMBL/GenBank/DDBJ databases">
        <authorList>
            <person name="Sun Q."/>
            <person name="Ohkuma M."/>
        </authorList>
    </citation>
    <scope>NUCLEOTIDE SEQUENCE</scope>
    <source>
        <strain evidence="6">JCM 13064</strain>
    </source>
</reference>
<dbReference type="InterPro" id="IPR020806">
    <property type="entry name" value="PKS_PP-bd"/>
</dbReference>
<dbReference type="InterPro" id="IPR036736">
    <property type="entry name" value="ACP-like_sf"/>
</dbReference>
<comment type="caution">
    <text evidence="6">The sequence shown here is derived from an EMBL/GenBank/DDBJ whole genome shotgun (WGS) entry which is preliminary data.</text>
</comment>
<dbReference type="InterPro" id="IPR020845">
    <property type="entry name" value="AMP-binding_CS"/>
</dbReference>
<dbReference type="Gene3D" id="3.40.50.980">
    <property type="match status" value="2"/>
</dbReference>
<evidence type="ECO:0000259" key="5">
    <source>
        <dbReference type="PROSITE" id="PS50075"/>
    </source>
</evidence>
<dbReference type="SUPFAM" id="SSF56801">
    <property type="entry name" value="Acetyl-CoA synthetase-like"/>
    <property type="match status" value="1"/>
</dbReference>
<keyword evidence="7" id="KW-1185">Reference proteome</keyword>
<dbReference type="FunFam" id="1.10.1200.10:FF:000005">
    <property type="entry name" value="Nonribosomal peptide synthetase 1"/>
    <property type="match status" value="1"/>
</dbReference>
<keyword evidence="3" id="KW-0597">Phosphoprotein</keyword>
<gene>
    <name evidence="6" type="ORF">GCM10007964_21130</name>
</gene>
<keyword evidence="2" id="KW-0596">Phosphopantetheine</keyword>
<dbReference type="NCBIfam" id="TIGR01733">
    <property type="entry name" value="AA-adenyl-dom"/>
    <property type="match status" value="1"/>
</dbReference>
<dbReference type="InterPro" id="IPR010071">
    <property type="entry name" value="AA_adenyl_dom"/>
</dbReference>
<dbReference type="InterPro" id="IPR000873">
    <property type="entry name" value="AMP-dep_synth/lig_dom"/>
</dbReference>
<dbReference type="PROSITE" id="PS50075">
    <property type="entry name" value="CARRIER"/>
    <property type="match status" value="1"/>
</dbReference>
<evidence type="ECO:0000313" key="7">
    <source>
        <dbReference type="Proteomes" id="UP000645217"/>
    </source>
</evidence>
<dbReference type="InterPro" id="IPR025110">
    <property type="entry name" value="AMP-bd_C"/>
</dbReference>
<dbReference type="Gene3D" id="3.30.300.30">
    <property type="match status" value="1"/>
</dbReference>
<dbReference type="InterPro" id="IPR009081">
    <property type="entry name" value="PP-bd_ACP"/>
</dbReference>
<dbReference type="InterPro" id="IPR045851">
    <property type="entry name" value="AMP-bd_C_sf"/>
</dbReference>
<evidence type="ECO:0000256" key="3">
    <source>
        <dbReference type="ARBA" id="ARBA00022553"/>
    </source>
</evidence>
<dbReference type="GO" id="GO:0031177">
    <property type="term" value="F:phosphopantetheine binding"/>
    <property type="evidence" value="ECO:0007669"/>
    <property type="project" value="InterPro"/>
</dbReference>
<dbReference type="GO" id="GO:0005737">
    <property type="term" value="C:cytoplasm"/>
    <property type="evidence" value="ECO:0007669"/>
    <property type="project" value="TreeGrafter"/>
</dbReference>
<dbReference type="PANTHER" id="PTHR45527:SF1">
    <property type="entry name" value="FATTY ACID SYNTHASE"/>
    <property type="match status" value="1"/>
</dbReference>
<dbReference type="PROSITE" id="PS00012">
    <property type="entry name" value="PHOSPHOPANTETHEINE"/>
    <property type="match status" value="1"/>
</dbReference>
<dbReference type="SUPFAM" id="SSF47336">
    <property type="entry name" value="ACP-like"/>
    <property type="match status" value="1"/>
</dbReference>
<dbReference type="GO" id="GO:0044550">
    <property type="term" value="P:secondary metabolite biosynthetic process"/>
    <property type="evidence" value="ECO:0007669"/>
    <property type="project" value="TreeGrafter"/>
</dbReference>
<dbReference type="Gene3D" id="1.10.1200.10">
    <property type="entry name" value="ACP-like"/>
    <property type="match status" value="1"/>
</dbReference>
<feature type="compositionally biased region" description="Low complexity" evidence="4">
    <location>
        <begin position="594"/>
        <end position="608"/>
    </location>
</feature>
<evidence type="ECO:0000256" key="2">
    <source>
        <dbReference type="ARBA" id="ARBA00022450"/>
    </source>
</evidence>